<feature type="transmembrane region" description="Helical" evidence="7">
    <location>
        <begin position="357"/>
        <end position="376"/>
    </location>
</feature>
<dbReference type="Proteomes" id="UP000093898">
    <property type="component" value="Unassembled WGS sequence"/>
</dbReference>
<organism evidence="8 9">
    <name type="scientific">Mycolicibacterium mucogenicum</name>
    <name type="common">Mycobacterium mucogenicum</name>
    <dbReference type="NCBI Taxonomy" id="56689"/>
    <lineage>
        <taxon>Bacteria</taxon>
        <taxon>Bacillati</taxon>
        <taxon>Actinomycetota</taxon>
        <taxon>Actinomycetes</taxon>
        <taxon>Mycobacteriales</taxon>
        <taxon>Mycobacteriaceae</taxon>
        <taxon>Mycolicibacterium</taxon>
    </lineage>
</organism>
<dbReference type="AlphaFoldDB" id="A0A1A3GL94"/>
<dbReference type="PANTHER" id="PTHR30250:SF10">
    <property type="entry name" value="LIPOPOLYSACCHARIDE BIOSYNTHESIS PROTEIN WZXC"/>
    <property type="match status" value="1"/>
</dbReference>
<keyword evidence="5 7" id="KW-1133">Transmembrane helix</keyword>
<dbReference type="GO" id="GO:0005886">
    <property type="term" value="C:plasma membrane"/>
    <property type="evidence" value="ECO:0007669"/>
    <property type="project" value="UniProtKB-SubCell"/>
</dbReference>
<evidence type="ECO:0000256" key="1">
    <source>
        <dbReference type="ARBA" id="ARBA00004651"/>
    </source>
</evidence>
<evidence type="ECO:0000313" key="8">
    <source>
        <dbReference type="EMBL" id="OBJ36186.1"/>
    </source>
</evidence>
<evidence type="ECO:0008006" key="10">
    <source>
        <dbReference type="Google" id="ProtNLM"/>
    </source>
</evidence>
<evidence type="ECO:0000256" key="4">
    <source>
        <dbReference type="ARBA" id="ARBA00022692"/>
    </source>
</evidence>
<evidence type="ECO:0000256" key="2">
    <source>
        <dbReference type="ARBA" id="ARBA00007430"/>
    </source>
</evidence>
<proteinExistence type="inferred from homology"/>
<dbReference type="InterPro" id="IPR050833">
    <property type="entry name" value="Poly_Biosynth_Transport"/>
</dbReference>
<name>A0A1A3GL94_MYCMU</name>
<feature type="transmembrane region" description="Helical" evidence="7">
    <location>
        <begin position="415"/>
        <end position="439"/>
    </location>
</feature>
<feature type="transmembrane region" description="Helical" evidence="7">
    <location>
        <begin position="261"/>
        <end position="284"/>
    </location>
</feature>
<accession>A0A1A3GL94</accession>
<gene>
    <name evidence="8" type="ORF">A5630_07260</name>
</gene>
<dbReference type="Pfam" id="PF13440">
    <property type="entry name" value="Polysacc_synt_3"/>
    <property type="match status" value="1"/>
</dbReference>
<dbReference type="EMBL" id="LZLC01000250">
    <property type="protein sequence ID" value="OBJ36186.1"/>
    <property type="molecule type" value="Genomic_DNA"/>
</dbReference>
<dbReference type="CDD" id="cd13127">
    <property type="entry name" value="MATE_tuaB_like"/>
    <property type="match status" value="1"/>
</dbReference>
<evidence type="ECO:0000256" key="6">
    <source>
        <dbReference type="ARBA" id="ARBA00023136"/>
    </source>
</evidence>
<protein>
    <recommendedName>
        <fullName evidence="10">Lipopolysaccharide biosynthesis protein</fullName>
    </recommendedName>
</protein>
<keyword evidence="6 7" id="KW-0472">Membrane</keyword>
<keyword evidence="4 7" id="KW-0812">Transmembrane</keyword>
<feature type="transmembrane region" description="Helical" evidence="7">
    <location>
        <begin position="388"/>
        <end position="409"/>
    </location>
</feature>
<dbReference type="PANTHER" id="PTHR30250">
    <property type="entry name" value="PST FAMILY PREDICTED COLANIC ACID TRANSPORTER"/>
    <property type="match status" value="1"/>
</dbReference>
<feature type="transmembrane region" description="Helical" evidence="7">
    <location>
        <begin position="119"/>
        <end position="141"/>
    </location>
</feature>
<evidence type="ECO:0000256" key="5">
    <source>
        <dbReference type="ARBA" id="ARBA00022989"/>
    </source>
</evidence>
<evidence type="ECO:0000256" key="7">
    <source>
        <dbReference type="SAM" id="Phobius"/>
    </source>
</evidence>
<comment type="subcellular location">
    <subcellularLocation>
        <location evidence="1">Cell membrane</location>
        <topology evidence="1">Multi-pass membrane protein</topology>
    </subcellularLocation>
</comment>
<keyword evidence="3" id="KW-1003">Cell membrane</keyword>
<evidence type="ECO:0000313" key="9">
    <source>
        <dbReference type="Proteomes" id="UP000093898"/>
    </source>
</evidence>
<feature type="transmembrane region" description="Helical" evidence="7">
    <location>
        <begin position="59"/>
        <end position="80"/>
    </location>
</feature>
<comment type="caution">
    <text evidence="8">The sequence shown here is derived from an EMBL/GenBank/DDBJ whole genome shotgun (WGS) entry which is preliminary data.</text>
</comment>
<evidence type="ECO:0000256" key="3">
    <source>
        <dbReference type="ARBA" id="ARBA00022475"/>
    </source>
</evidence>
<feature type="transmembrane region" description="Helical" evidence="7">
    <location>
        <begin position="296"/>
        <end position="320"/>
    </location>
</feature>
<comment type="similarity">
    <text evidence="2">Belongs to the polysaccharide synthase family.</text>
</comment>
<reference evidence="8 9" key="1">
    <citation type="submission" date="2016-06" db="EMBL/GenBank/DDBJ databases">
        <authorList>
            <person name="Kjaerup R.B."/>
            <person name="Dalgaard T.S."/>
            <person name="Juul-Madsen H.R."/>
        </authorList>
    </citation>
    <scope>NUCLEOTIDE SEQUENCE [LARGE SCALE GENOMIC DNA]</scope>
    <source>
        <strain evidence="8 9">1127319.6</strain>
    </source>
</reference>
<sequence>MAQFVGLVAFSHLLSPREIGIFAMLVVFQSLGELFRDFGLSQAAIQTATLTQRQASNLFWSNVALGIVMSVALYAGAPFVADLYSEPALRDVAPWVAVSFTINALQAQFQVRMARDLRFIALTATDASSQFIGLTAGLIAAVEGAGYWSLVIQMLTIYTSVLVQRVVIAGWWPGLPGRTSGMAALYRYGWHSGLAQFVNYVGFNADSYIVGTRWGASALGIYNRAFQLFTVPANQLLAPLTNVVLPFLSKRHHAGEDFYPFLLKVQLAISVVLTGMFAVGAALADPIVTIVLGAEWHASALLLSILSIGGAVQVMSYVTFWAYLASGNTRPLFHSAVVTRSLLVLCIVVGSTAGLPGVAWGFTTGLTAAWFINLAWLKRCDGMPVTAFLRSGMHVLLCGAVSGSFGWIATAQLSGHASVVVLLAAGVPTVGALYGALIMSSPSVRSLFRESAGPAAARIAESLRGKGHR</sequence>